<dbReference type="PANTHER" id="PTHR42830:SF2">
    <property type="entry name" value="OSMC_OHR FAMILY PROTEIN"/>
    <property type="match status" value="1"/>
</dbReference>
<accession>A0ABX1CMU0</accession>
<dbReference type="Gene3D" id="3.30.300.20">
    <property type="match status" value="1"/>
</dbReference>
<dbReference type="Pfam" id="PF02566">
    <property type="entry name" value="OsmC"/>
    <property type="match status" value="1"/>
</dbReference>
<reference evidence="1 2" key="1">
    <citation type="submission" date="2020-03" db="EMBL/GenBank/DDBJ databases">
        <authorList>
            <person name="Wang L."/>
            <person name="He N."/>
            <person name="Li Y."/>
            <person name="Fang Y."/>
            <person name="Zhang F."/>
        </authorList>
    </citation>
    <scope>NUCLEOTIDE SEQUENCE [LARGE SCALE GENOMIC DNA]</scope>
    <source>
        <strain evidence="1 2">36D10-4-7</strain>
    </source>
</reference>
<comment type="caution">
    <text evidence="1">The sequence shown here is derived from an EMBL/GenBank/DDBJ whole genome shotgun (WGS) entry which is preliminary data.</text>
</comment>
<dbReference type="InterPro" id="IPR015946">
    <property type="entry name" value="KH_dom-like_a/b"/>
</dbReference>
<dbReference type="InterPro" id="IPR036102">
    <property type="entry name" value="OsmC/Ohrsf"/>
</dbReference>
<evidence type="ECO:0000313" key="2">
    <source>
        <dbReference type="Proteomes" id="UP000732399"/>
    </source>
</evidence>
<keyword evidence="2" id="KW-1185">Reference proteome</keyword>
<dbReference type="InterPro" id="IPR003718">
    <property type="entry name" value="OsmC/Ohr_fam"/>
</dbReference>
<protein>
    <submittedName>
        <fullName evidence="1">OsmC family peroxiredoxin</fullName>
    </submittedName>
</protein>
<dbReference type="SUPFAM" id="SSF82784">
    <property type="entry name" value="OsmC-like"/>
    <property type="match status" value="1"/>
</dbReference>
<gene>
    <name evidence="1" type="ORF">HBH26_05155</name>
</gene>
<name>A0ABX1CMU0_9SPHN</name>
<dbReference type="Proteomes" id="UP000732399">
    <property type="component" value="Unassembled WGS sequence"/>
</dbReference>
<dbReference type="EMBL" id="JAAVJH010000003">
    <property type="protein sequence ID" value="NJR78003.1"/>
    <property type="molecule type" value="Genomic_DNA"/>
</dbReference>
<proteinExistence type="predicted"/>
<sequence>MGQRLHRYAVTLAWTGNTGTGTATYRGYERAHVIRVAGKPDLPGSSDPAFRGDGARWNPEELLLASLCACHQLWYLSLCAEAGVVVTAYEDAAEGEMVEEADGAGRFVRATLHPRVTVTANSDVAAAAALHDRAHAMCFIARSVAFPVEHRATIVRSE</sequence>
<organism evidence="1 2">
    <name type="scientific">Sphingomonas corticis</name>
    <dbReference type="NCBI Taxonomy" id="2722791"/>
    <lineage>
        <taxon>Bacteria</taxon>
        <taxon>Pseudomonadati</taxon>
        <taxon>Pseudomonadota</taxon>
        <taxon>Alphaproteobacteria</taxon>
        <taxon>Sphingomonadales</taxon>
        <taxon>Sphingomonadaceae</taxon>
        <taxon>Sphingomonas</taxon>
    </lineage>
</organism>
<dbReference type="PANTHER" id="PTHR42830">
    <property type="entry name" value="OSMOTICALLY INDUCIBLE FAMILY PROTEIN"/>
    <property type="match status" value="1"/>
</dbReference>
<dbReference type="InterPro" id="IPR052707">
    <property type="entry name" value="OsmC_Ohr_Peroxiredoxin"/>
</dbReference>
<evidence type="ECO:0000313" key="1">
    <source>
        <dbReference type="EMBL" id="NJR78003.1"/>
    </source>
</evidence>